<dbReference type="HOGENOM" id="CLU_083880_0_0_5"/>
<dbReference type="EMBL" id="AOSK01000094">
    <property type="protein sequence ID" value="EYD75041.1"/>
    <property type="molecule type" value="Genomic_DNA"/>
</dbReference>
<organism evidence="1 2">
    <name type="scientific">Rubellimicrobium mesophilum DSM 19309</name>
    <dbReference type="NCBI Taxonomy" id="442562"/>
    <lineage>
        <taxon>Bacteria</taxon>
        <taxon>Pseudomonadati</taxon>
        <taxon>Pseudomonadota</taxon>
        <taxon>Alphaproteobacteria</taxon>
        <taxon>Rhodobacterales</taxon>
        <taxon>Roseobacteraceae</taxon>
        <taxon>Rubellimicrobium</taxon>
    </lineage>
</organism>
<reference evidence="1 2" key="1">
    <citation type="submission" date="2013-02" db="EMBL/GenBank/DDBJ databases">
        <authorList>
            <person name="Fiebig A."/>
            <person name="Goeker M."/>
            <person name="Klenk H.-P.P."/>
        </authorList>
    </citation>
    <scope>NUCLEOTIDE SEQUENCE [LARGE SCALE GENOMIC DNA]</scope>
    <source>
        <strain evidence="1 2">DSM 19309</strain>
    </source>
</reference>
<protein>
    <submittedName>
        <fullName evidence="1">Putative membrane protein</fullName>
    </submittedName>
</protein>
<dbReference type="STRING" id="442562.Rumeso_03369"/>
<evidence type="ECO:0000313" key="2">
    <source>
        <dbReference type="Proteomes" id="UP000019666"/>
    </source>
</evidence>
<proteinExistence type="predicted"/>
<dbReference type="Proteomes" id="UP000019666">
    <property type="component" value="Unassembled WGS sequence"/>
</dbReference>
<dbReference type="RefSeq" id="WP_051521154.1">
    <property type="nucleotide sequence ID" value="NZ_KK088564.1"/>
</dbReference>
<dbReference type="AlphaFoldDB" id="A0A017HL43"/>
<dbReference type="OrthoDB" id="7187254at2"/>
<name>A0A017HL43_9RHOB</name>
<comment type="caution">
    <text evidence="1">The sequence shown here is derived from an EMBL/GenBank/DDBJ whole genome shotgun (WGS) entry which is preliminary data.</text>
</comment>
<evidence type="ECO:0000313" key="1">
    <source>
        <dbReference type="EMBL" id="EYD75041.1"/>
    </source>
</evidence>
<sequence length="254" mass="27542">MSRQEVDSEELVRLRHGGPERRAELAALADGDATVRQRLLEWDRQDDAIRALYGPIAGEPLPWRHLDAVRGASGPERGLGPWRRAAVAAVALVALGALVGWSASHLLAPELGTTELAVEAFRAHATFAPEVLHPVEVSDEAELSTWLSRRLGQAIRPPRLDAFGYRLVGGRIVPADNGPAALLMYEDEQGSRLTILVARAASDDETGFRYARENGLGSLWWSDDGLACAVVGELPRAILRDISQATYDQLGPFG</sequence>
<gene>
    <name evidence="1" type="ORF">Rumeso_03369</name>
</gene>
<keyword evidence="2" id="KW-1185">Reference proteome</keyword>
<accession>A0A017HL43</accession>